<dbReference type="AlphaFoldDB" id="A0A7S9H145"/>
<accession>A0A7S9H145</accession>
<dbReference type="SUPFAM" id="SSF56645">
    <property type="entry name" value="Acyl-CoA dehydrogenase NM domain-like"/>
    <property type="match status" value="1"/>
</dbReference>
<sequence>MRDHTGIAMAARQTVAEPATTPLQDLVAEIAARRDEFDRLSHIPREIIRSMKRAGIFRAGTPKRFGGNASPPAEFLRMVETIAVADGSAAWVAAFGSANTYIAALPVETQRLIYADGPDQVYAGGLYPLQPARVVEGGVRVTGRWRFASGCMGADWIGVGISADRPLLATQPEATTYMAVARANEVEIVENWDVVGMQGTGSHDTRVTDKFYALDWICARGAPGLVDEPLYRYPALSYQAEVHAAVNIGLARAALDVVTEMSGGAKIMPGAARLADRSYYKSELARGEASWRSARAFFYESAERAWNVLLAGDPVPRELENLLRLSATHAAHTSAEIVQQAYRIAGMAAIHKSHRLQRIVRDSMVVTQHASLSEGTYEAAGALFAGVMPGMPYP</sequence>
<dbReference type="GO" id="GO:0050660">
    <property type="term" value="F:flavin adenine dinucleotide binding"/>
    <property type="evidence" value="ECO:0007669"/>
    <property type="project" value="InterPro"/>
</dbReference>
<evidence type="ECO:0000313" key="5">
    <source>
        <dbReference type="Proteomes" id="UP000594621"/>
    </source>
</evidence>
<dbReference type="SUPFAM" id="SSF47203">
    <property type="entry name" value="Acyl-CoA dehydrogenase C-terminal domain-like"/>
    <property type="match status" value="1"/>
</dbReference>
<protein>
    <submittedName>
        <fullName evidence="4">Acyl-CoA dehydrogenase family protein</fullName>
    </submittedName>
</protein>
<keyword evidence="5" id="KW-1185">Reference proteome</keyword>
<dbReference type="KEGG" id="bcou:IC761_03435"/>
<organism evidence="4 5">
    <name type="scientific">Bradyrhizobium commune</name>
    <dbReference type="NCBI Taxonomy" id="83627"/>
    <lineage>
        <taxon>Bacteria</taxon>
        <taxon>Pseudomonadati</taxon>
        <taxon>Pseudomonadota</taxon>
        <taxon>Alphaproteobacteria</taxon>
        <taxon>Hyphomicrobiales</taxon>
        <taxon>Nitrobacteraceae</taxon>
        <taxon>Bradyrhizobium</taxon>
    </lineage>
</organism>
<dbReference type="InterPro" id="IPR013786">
    <property type="entry name" value="AcylCoA_DH/ox_N"/>
</dbReference>
<feature type="domain" description="Acyl-CoA dehydrogenase C-terminal" evidence="3">
    <location>
        <begin position="242"/>
        <end position="373"/>
    </location>
</feature>
<dbReference type="Gene3D" id="1.10.540.10">
    <property type="entry name" value="Acyl-CoA dehydrogenase/oxidase, N-terminal domain"/>
    <property type="match status" value="1"/>
</dbReference>
<reference evidence="4 5" key="1">
    <citation type="submission" date="2020-09" db="EMBL/GenBank/DDBJ databases">
        <title>Complete genomes of bradyrhizobia occurring on native shrubby legumes in Australia.</title>
        <authorList>
            <person name="Lafay B."/>
        </authorList>
    </citation>
    <scope>NUCLEOTIDE SEQUENCE [LARGE SCALE GENOMIC DNA]</scope>
    <source>
        <strain evidence="4 5">BDV5040</strain>
    </source>
</reference>
<dbReference type="InterPro" id="IPR037069">
    <property type="entry name" value="AcylCoA_DH/ox_N_sf"/>
</dbReference>
<dbReference type="Pfam" id="PF08028">
    <property type="entry name" value="Acyl-CoA_dh_2"/>
    <property type="match status" value="1"/>
</dbReference>
<dbReference type="Gene3D" id="1.20.140.10">
    <property type="entry name" value="Butyryl-CoA Dehydrogenase, subunit A, domain 3"/>
    <property type="match status" value="1"/>
</dbReference>
<dbReference type="Proteomes" id="UP000594621">
    <property type="component" value="Chromosome"/>
</dbReference>
<evidence type="ECO:0000256" key="1">
    <source>
        <dbReference type="ARBA" id="ARBA00023002"/>
    </source>
</evidence>
<dbReference type="InterPro" id="IPR009100">
    <property type="entry name" value="AcylCoA_DH/oxidase_NM_dom_sf"/>
</dbReference>
<proteinExistence type="predicted"/>
<dbReference type="Gene3D" id="2.40.110.10">
    <property type="entry name" value="Butyryl-CoA Dehydrogenase, subunit A, domain 2"/>
    <property type="match status" value="1"/>
</dbReference>
<dbReference type="InterPro" id="IPR013107">
    <property type="entry name" value="Acyl-CoA_DH_C"/>
</dbReference>
<name>A0A7S9H145_9BRAD</name>
<evidence type="ECO:0000313" key="4">
    <source>
        <dbReference type="EMBL" id="QPF92365.1"/>
    </source>
</evidence>
<dbReference type="InterPro" id="IPR036250">
    <property type="entry name" value="AcylCo_DH-like_C"/>
</dbReference>
<evidence type="ECO:0000259" key="2">
    <source>
        <dbReference type="Pfam" id="PF02771"/>
    </source>
</evidence>
<gene>
    <name evidence="4" type="ORF">IC761_03435</name>
</gene>
<dbReference type="EMBL" id="CP061379">
    <property type="protein sequence ID" value="QPF92365.1"/>
    <property type="molecule type" value="Genomic_DNA"/>
</dbReference>
<dbReference type="PIRSF" id="PIRSF016578">
    <property type="entry name" value="HsaA"/>
    <property type="match status" value="1"/>
</dbReference>
<dbReference type="GO" id="GO:0016627">
    <property type="term" value="F:oxidoreductase activity, acting on the CH-CH group of donors"/>
    <property type="evidence" value="ECO:0007669"/>
    <property type="project" value="InterPro"/>
</dbReference>
<feature type="domain" description="Acyl-CoA dehydrogenase/oxidase N-terminal" evidence="2">
    <location>
        <begin position="28"/>
        <end position="104"/>
    </location>
</feature>
<dbReference type="InterPro" id="IPR046373">
    <property type="entry name" value="Acyl-CoA_Oxase/DH_mid-dom_sf"/>
</dbReference>
<dbReference type="Pfam" id="PF02771">
    <property type="entry name" value="Acyl-CoA_dh_N"/>
    <property type="match status" value="1"/>
</dbReference>
<dbReference type="RefSeq" id="WP_195801903.1">
    <property type="nucleotide sequence ID" value="NZ_CP061379.1"/>
</dbReference>
<evidence type="ECO:0000259" key="3">
    <source>
        <dbReference type="Pfam" id="PF08028"/>
    </source>
</evidence>
<keyword evidence="1" id="KW-0560">Oxidoreductase</keyword>